<dbReference type="GO" id="GO:0051301">
    <property type="term" value="P:cell division"/>
    <property type="evidence" value="ECO:0007669"/>
    <property type="project" value="UniProtKB-KW"/>
</dbReference>
<evidence type="ECO:0000256" key="2">
    <source>
        <dbReference type="ARBA" id="ARBA00022618"/>
    </source>
</evidence>
<dbReference type="GO" id="GO:0042597">
    <property type="term" value="C:periplasmic space"/>
    <property type="evidence" value="ECO:0007669"/>
    <property type="project" value="InterPro"/>
</dbReference>
<dbReference type="InterPro" id="IPR011659">
    <property type="entry name" value="WD40"/>
</dbReference>
<keyword evidence="2" id="KW-0132">Cell division</keyword>
<dbReference type="Gene3D" id="3.40.50.10070">
    <property type="entry name" value="TolB, N-terminal domain"/>
    <property type="match status" value="1"/>
</dbReference>
<gene>
    <name evidence="5" type="primary">tolB</name>
    <name evidence="5" type="ORF">ANAPHAGO_00171</name>
</gene>
<dbReference type="EMBL" id="CCXQ01000093">
    <property type="protein sequence ID" value="CEG20832.1"/>
    <property type="molecule type" value="Genomic_DNA"/>
</dbReference>
<name>A0A098EGC8_ANAPH</name>
<dbReference type="PANTHER" id="PTHR36842">
    <property type="entry name" value="PROTEIN TOLB HOMOLOG"/>
    <property type="match status" value="1"/>
</dbReference>
<dbReference type="InterPro" id="IPR007195">
    <property type="entry name" value="TolB_N"/>
</dbReference>
<dbReference type="RefSeq" id="WP_060757843.1">
    <property type="nucleotide sequence ID" value="NZ_CCXQ01000093.1"/>
</dbReference>
<evidence type="ECO:0000259" key="4">
    <source>
        <dbReference type="Pfam" id="PF04052"/>
    </source>
</evidence>
<dbReference type="AlphaFoldDB" id="A0A098EGC8"/>
<dbReference type="Gene3D" id="2.120.10.30">
    <property type="entry name" value="TolB, C-terminal domain"/>
    <property type="match status" value="1"/>
</dbReference>
<dbReference type="PANTHER" id="PTHR36842:SF1">
    <property type="entry name" value="PROTEIN TOLB"/>
    <property type="match status" value="1"/>
</dbReference>
<dbReference type="SUPFAM" id="SSF82171">
    <property type="entry name" value="DPP6 N-terminal domain-like"/>
    <property type="match status" value="1"/>
</dbReference>
<sequence length="435" mass="47824">MSIRLGIATFFIFLLFCCGGAVASLRLSITKGNTGKLSIAFAPLHSFESNLAQKIGESCTDIILKDLNNTGLFDARIEILDPTSDGAAYSNVWRELKHDILLTGNVQELSHGRMGIKLFVWDVAAEKKLSGKSFNFEIGGWRRAAHTVADHIYTRITGNGGYFDSKIAYIADMLGERRIALMDYDGANSVYASIDNNGWLSFPRFSPDTKSIVYTLTSQSSPSGRVMLYDMRREVSSLLIGMSGIVSSVRFSPSGREILLSESLNGSTDIYSFSIINKKLTRLTADEFMNTSASYSPDEKSIVFASDRDGGSHLYIMDADGSNPRKISSGSGRYMSPVWSPNGTWIAFTKVKGARCYIGIMRPNGSKERMIASDCFAEGPSWAPNGQAVLYTKHVQRVEHLATELAMVDLSSMNRRAINTPSDALIAHWSNTIQN</sequence>
<evidence type="ECO:0000256" key="3">
    <source>
        <dbReference type="ARBA" id="ARBA00023306"/>
    </source>
</evidence>
<feature type="domain" description="TolB N-terminal" evidence="4">
    <location>
        <begin position="25"/>
        <end position="129"/>
    </location>
</feature>
<organism evidence="5 6">
    <name type="scientific">Anaplasma phagocytophilum</name>
    <name type="common">Ehrlichia phagocytophila</name>
    <dbReference type="NCBI Taxonomy" id="948"/>
    <lineage>
        <taxon>Bacteria</taxon>
        <taxon>Pseudomonadati</taxon>
        <taxon>Pseudomonadota</taxon>
        <taxon>Alphaproteobacteria</taxon>
        <taxon>Rickettsiales</taxon>
        <taxon>Anaplasmataceae</taxon>
        <taxon>Anaplasma</taxon>
        <taxon>phagocytophilum group</taxon>
    </lineage>
</organism>
<dbReference type="Proteomes" id="UP000055047">
    <property type="component" value="Unassembled WGS sequence"/>
</dbReference>
<dbReference type="Pfam" id="PF07676">
    <property type="entry name" value="PD40"/>
    <property type="match status" value="3"/>
</dbReference>
<keyword evidence="3" id="KW-0131">Cell cycle</keyword>
<dbReference type="Pfam" id="PF04052">
    <property type="entry name" value="TolB_N"/>
    <property type="match status" value="1"/>
</dbReference>
<protein>
    <submittedName>
        <fullName evidence="5">Protein TolB</fullName>
    </submittedName>
</protein>
<comment type="similarity">
    <text evidence="1">Belongs to the TolB family.</text>
</comment>
<evidence type="ECO:0000256" key="1">
    <source>
        <dbReference type="ARBA" id="ARBA00009820"/>
    </source>
</evidence>
<evidence type="ECO:0000313" key="5">
    <source>
        <dbReference type="EMBL" id="CEG20832.1"/>
    </source>
</evidence>
<reference evidence="5 6" key="1">
    <citation type="submission" date="2014-09" db="EMBL/GenBank/DDBJ databases">
        <authorList>
            <person name="Loux Valentin"/>
            <person name="Dugat Thibaut"/>
        </authorList>
    </citation>
    <scope>NUCLEOTIDE SEQUENCE [LARGE SCALE GENOMIC DNA]</scope>
    <source>
        <strain evidence="5 6">BOV-10_179</strain>
    </source>
</reference>
<dbReference type="GO" id="GO:0015031">
    <property type="term" value="P:protein transport"/>
    <property type="evidence" value="ECO:0007669"/>
    <property type="project" value="InterPro"/>
</dbReference>
<accession>A0A098EGC8</accession>
<evidence type="ECO:0000313" key="6">
    <source>
        <dbReference type="Proteomes" id="UP000055047"/>
    </source>
</evidence>
<proteinExistence type="inferred from homology"/>
<dbReference type="InterPro" id="IPR011042">
    <property type="entry name" value="6-blade_b-propeller_TolB-like"/>
</dbReference>